<keyword evidence="1" id="KW-0812">Transmembrane</keyword>
<dbReference type="EMBL" id="OC920076">
    <property type="protein sequence ID" value="CAD7652182.1"/>
    <property type="molecule type" value="Genomic_DNA"/>
</dbReference>
<dbReference type="EMBL" id="CAJPVJ010005251">
    <property type="protein sequence ID" value="CAG2169369.1"/>
    <property type="molecule type" value="Genomic_DNA"/>
</dbReference>
<protein>
    <submittedName>
        <fullName evidence="2">Uncharacterized protein</fullName>
    </submittedName>
</protein>
<accession>A0A7R9M282</accession>
<name>A0A7R9M282_9ACAR</name>
<keyword evidence="1" id="KW-1133">Transmembrane helix</keyword>
<gene>
    <name evidence="2" type="ORF">ONB1V03_LOCUS8847</name>
</gene>
<dbReference type="OrthoDB" id="6407280at2759"/>
<evidence type="ECO:0000256" key="1">
    <source>
        <dbReference type="SAM" id="Phobius"/>
    </source>
</evidence>
<evidence type="ECO:0000313" key="3">
    <source>
        <dbReference type="Proteomes" id="UP000728032"/>
    </source>
</evidence>
<keyword evidence="1" id="KW-0472">Membrane</keyword>
<sequence>MNSIYGRVLGNLLIWIAIANLIIISMVVIADNDFERSPASKTQESYEYMIPSNLYLTKRLSEFLGGPGKRSDYDDNYVLSKRLSEFLGGPGKKRMVPSRFGVQKKYSEFLGGPGK</sequence>
<dbReference type="Proteomes" id="UP000728032">
    <property type="component" value="Unassembled WGS sequence"/>
</dbReference>
<dbReference type="AlphaFoldDB" id="A0A7R9M282"/>
<feature type="transmembrane region" description="Helical" evidence="1">
    <location>
        <begin position="12"/>
        <end position="30"/>
    </location>
</feature>
<reference evidence="2" key="1">
    <citation type="submission" date="2020-11" db="EMBL/GenBank/DDBJ databases">
        <authorList>
            <person name="Tran Van P."/>
        </authorList>
    </citation>
    <scope>NUCLEOTIDE SEQUENCE</scope>
</reference>
<evidence type="ECO:0000313" key="2">
    <source>
        <dbReference type="EMBL" id="CAD7652182.1"/>
    </source>
</evidence>
<keyword evidence="3" id="KW-1185">Reference proteome</keyword>
<organism evidence="2">
    <name type="scientific">Oppiella nova</name>
    <dbReference type="NCBI Taxonomy" id="334625"/>
    <lineage>
        <taxon>Eukaryota</taxon>
        <taxon>Metazoa</taxon>
        <taxon>Ecdysozoa</taxon>
        <taxon>Arthropoda</taxon>
        <taxon>Chelicerata</taxon>
        <taxon>Arachnida</taxon>
        <taxon>Acari</taxon>
        <taxon>Acariformes</taxon>
        <taxon>Sarcoptiformes</taxon>
        <taxon>Oribatida</taxon>
        <taxon>Brachypylina</taxon>
        <taxon>Oppioidea</taxon>
        <taxon>Oppiidae</taxon>
        <taxon>Oppiella</taxon>
    </lineage>
</organism>
<proteinExistence type="predicted"/>